<evidence type="ECO:0000313" key="4">
    <source>
        <dbReference type="Proteomes" id="UP000694680"/>
    </source>
</evidence>
<evidence type="ECO:0000313" key="3">
    <source>
        <dbReference type="Ensembl" id="ENSGWIP00000010857.1"/>
    </source>
</evidence>
<evidence type="ECO:0000256" key="2">
    <source>
        <dbReference type="SAM" id="SignalP"/>
    </source>
</evidence>
<evidence type="ECO:0000256" key="1">
    <source>
        <dbReference type="SAM" id="MobiDB-lite"/>
    </source>
</evidence>
<dbReference type="Proteomes" id="UP000694680">
    <property type="component" value="Chromosome 5"/>
</dbReference>
<accession>A0A8C5DRN7</accession>
<dbReference type="AlphaFoldDB" id="A0A8C5DRN7"/>
<name>A0A8C5DRN7_GOUWI</name>
<organism evidence="3 4">
    <name type="scientific">Gouania willdenowi</name>
    <name type="common">Blunt-snouted clingfish</name>
    <name type="synonym">Lepadogaster willdenowi</name>
    <dbReference type="NCBI Taxonomy" id="441366"/>
    <lineage>
        <taxon>Eukaryota</taxon>
        <taxon>Metazoa</taxon>
        <taxon>Chordata</taxon>
        <taxon>Craniata</taxon>
        <taxon>Vertebrata</taxon>
        <taxon>Euteleostomi</taxon>
        <taxon>Actinopterygii</taxon>
        <taxon>Neopterygii</taxon>
        <taxon>Teleostei</taxon>
        <taxon>Neoteleostei</taxon>
        <taxon>Acanthomorphata</taxon>
        <taxon>Ovalentaria</taxon>
        <taxon>Blenniimorphae</taxon>
        <taxon>Blenniiformes</taxon>
        <taxon>Gobiesocoidei</taxon>
        <taxon>Gobiesocidae</taxon>
        <taxon>Gobiesocinae</taxon>
        <taxon>Gouania</taxon>
    </lineage>
</organism>
<proteinExistence type="predicted"/>
<dbReference type="Ensembl" id="ENSGWIT00000012075.1">
    <property type="protein sequence ID" value="ENSGWIP00000010857.1"/>
    <property type="gene ID" value="ENSGWIG00000006370.1"/>
</dbReference>
<reference evidence="3" key="3">
    <citation type="submission" date="2025-09" db="UniProtKB">
        <authorList>
            <consortium name="Ensembl"/>
        </authorList>
    </citation>
    <scope>IDENTIFICATION</scope>
</reference>
<reference evidence="3" key="1">
    <citation type="submission" date="2020-06" db="EMBL/GenBank/DDBJ databases">
        <authorList>
            <consortium name="Wellcome Sanger Institute Data Sharing"/>
        </authorList>
    </citation>
    <scope>NUCLEOTIDE SEQUENCE [LARGE SCALE GENOMIC DNA]</scope>
</reference>
<feature type="chain" id="PRO_5034200451" evidence="2">
    <location>
        <begin position="20"/>
        <end position="102"/>
    </location>
</feature>
<feature type="compositionally biased region" description="Basic and acidic residues" evidence="1">
    <location>
        <begin position="31"/>
        <end position="53"/>
    </location>
</feature>
<reference evidence="3" key="2">
    <citation type="submission" date="2025-08" db="UniProtKB">
        <authorList>
            <consortium name="Ensembl"/>
        </authorList>
    </citation>
    <scope>IDENTIFICATION</scope>
</reference>
<keyword evidence="4" id="KW-1185">Reference proteome</keyword>
<sequence length="102" mass="11265">VLVVYPLCFSLFIFGMVQAVFKLTPVSFEGVERKDSEGEMEENRDSGEVKGSDEEGEEPTLSDLMAILQIQMGQNILGENLSASFVGLRVIQNPCVPKIQLK</sequence>
<protein>
    <submittedName>
        <fullName evidence="3">Uncharacterized protein</fullName>
    </submittedName>
</protein>
<feature type="region of interest" description="Disordered" evidence="1">
    <location>
        <begin position="31"/>
        <end position="58"/>
    </location>
</feature>
<keyword evidence="2" id="KW-0732">Signal</keyword>
<feature type="signal peptide" evidence="2">
    <location>
        <begin position="1"/>
        <end position="19"/>
    </location>
</feature>